<dbReference type="EMBL" id="JAVRRJ010000004">
    <property type="protein sequence ID" value="KAK5085717.1"/>
    <property type="molecule type" value="Genomic_DNA"/>
</dbReference>
<feature type="transmembrane region" description="Helical" evidence="6">
    <location>
        <begin position="189"/>
        <end position="212"/>
    </location>
</feature>
<dbReference type="PANTHER" id="PTHR23051">
    <property type="entry name" value="SOLUTE CARRIER FAMILY 35, MEMBER F5"/>
    <property type="match status" value="1"/>
</dbReference>
<feature type="transmembrane region" description="Helical" evidence="6">
    <location>
        <begin position="97"/>
        <end position="115"/>
    </location>
</feature>
<dbReference type="SUPFAM" id="SSF103481">
    <property type="entry name" value="Multidrug resistance efflux transporter EmrE"/>
    <property type="match status" value="2"/>
</dbReference>
<keyword evidence="10" id="KW-1185">Reference proteome</keyword>
<dbReference type="Pfam" id="PF00892">
    <property type="entry name" value="EamA"/>
    <property type="match status" value="1"/>
</dbReference>
<feature type="transmembrane region" description="Helical" evidence="6">
    <location>
        <begin position="59"/>
        <end position="77"/>
    </location>
</feature>
<evidence type="ECO:0000259" key="8">
    <source>
        <dbReference type="Pfam" id="PF13127"/>
    </source>
</evidence>
<feature type="transmembrane region" description="Helical" evidence="6">
    <location>
        <begin position="365"/>
        <end position="388"/>
    </location>
</feature>
<feature type="compositionally biased region" description="Acidic residues" evidence="5">
    <location>
        <begin position="21"/>
        <end position="32"/>
    </location>
</feature>
<dbReference type="AlphaFoldDB" id="A0AAN7SZI2"/>
<feature type="domain" description="DUF3955" evidence="8">
    <location>
        <begin position="63"/>
        <end position="112"/>
    </location>
</feature>
<evidence type="ECO:0000256" key="6">
    <source>
        <dbReference type="SAM" id="Phobius"/>
    </source>
</evidence>
<accession>A0AAN7SZI2</accession>
<evidence type="ECO:0000313" key="9">
    <source>
        <dbReference type="EMBL" id="KAK5085717.1"/>
    </source>
</evidence>
<evidence type="ECO:0000313" key="10">
    <source>
        <dbReference type="Proteomes" id="UP001309876"/>
    </source>
</evidence>
<evidence type="ECO:0000256" key="2">
    <source>
        <dbReference type="ARBA" id="ARBA00022692"/>
    </source>
</evidence>
<protein>
    <recommendedName>
        <fullName evidence="11">EamA domain-containing protein</fullName>
    </recommendedName>
</protein>
<reference evidence="9 10" key="1">
    <citation type="submission" date="2023-08" db="EMBL/GenBank/DDBJ databases">
        <title>Black Yeasts Isolated from many extreme environments.</title>
        <authorList>
            <person name="Coleine C."/>
            <person name="Stajich J.E."/>
            <person name="Selbmann L."/>
        </authorList>
    </citation>
    <scope>NUCLEOTIDE SEQUENCE [LARGE SCALE GENOMIC DNA]</scope>
    <source>
        <strain evidence="9 10">CCFEE 5910</strain>
    </source>
</reference>
<feature type="region of interest" description="Disordered" evidence="5">
    <location>
        <begin position="1"/>
        <end position="54"/>
    </location>
</feature>
<keyword evidence="4 6" id="KW-0472">Membrane</keyword>
<dbReference type="PANTHER" id="PTHR23051:SF0">
    <property type="entry name" value="SOLUTE CARRIER FAMILY 35 MEMBER F5"/>
    <property type="match status" value="1"/>
</dbReference>
<evidence type="ECO:0000259" key="7">
    <source>
        <dbReference type="Pfam" id="PF00892"/>
    </source>
</evidence>
<feature type="region of interest" description="Disordered" evidence="5">
    <location>
        <begin position="159"/>
        <end position="186"/>
    </location>
</feature>
<feature type="transmembrane region" description="Helical" evidence="6">
    <location>
        <begin position="218"/>
        <end position="240"/>
    </location>
</feature>
<dbReference type="Proteomes" id="UP001309876">
    <property type="component" value="Unassembled WGS sequence"/>
</dbReference>
<feature type="compositionally biased region" description="Polar residues" evidence="5">
    <location>
        <begin position="1"/>
        <end position="18"/>
    </location>
</feature>
<dbReference type="GO" id="GO:0000329">
    <property type="term" value="C:fungal-type vacuole membrane"/>
    <property type="evidence" value="ECO:0007669"/>
    <property type="project" value="TreeGrafter"/>
</dbReference>
<feature type="transmembrane region" description="Helical" evidence="6">
    <location>
        <begin position="395"/>
        <end position="415"/>
    </location>
</feature>
<feature type="transmembrane region" description="Helical" evidence="6">
    <location>
        <begin position="421"/>
        <end position="438"/>
    </location>
</feature>
<gene>
    <name evidence="9" type="ORF">LTR05_005005</name>
</gene>
<feature type="domain" description="EamA" evidence="7">
    <location>
        <begin position="199"/>
        <end position="266"/>
    </location>
</feature>
<feature type="compositionally biased region" description="Basic and acidic residues" evidence="5">
    <location>
        <begin position="42"/>
        <end position="51"/>
    </location>
</feature>
<dbReference type="Pfam" id="PF13127">
    <property type="entry name" value="DUF3955"/>
    <property type="match status" value="1"/>
</dbReference>
<feature type="region of interest" description="Disordered" evidence="5">
    <location>
        <begin position="444"/>
        <end position="465"/>
    </location>
</feature>
<evidence type="ECO:0000256" key="1">
    <source>
        <dbReference type="ARBA" id="ARBA00004477"/>
    </source>
</evidence>
<feature type="transmembrane region" description="Helical" evidence="6">
    <location>
        <begin position="252"/>
        <end position="272"/>
    </location>
</feature>
<evidence type="ECO:0000256" key="5">
    <source>
        <dbReference type="SAM" id="MobiDB-lite"/>
    </source>
</evidence>
<sequence>MPVLTNSKTPNTGATTRTSVDDAESQSFEMDDSTLLGNDQEVEQRPAESRKSKSITSGLARHTLGLILLLCVVFLWTTSNFLGSSIFADKSYAKPFFLTYLNTSAFTLCIIPRLANGAIRKRREGTLRDDLRSTFTLKTLRSFWRGDDEEKEYTAVRGDEEESFLKPTEGNAKSTRSASSETREGSGNLGLIPTARLSLAFCILWFLANYFAMACLQYTTVASATILSSTSSVWTLLIGALTRTEKFTWRKLCGVLGSLAGIVLISQVDLNAGDDKAGQKRAVDEFPDKSPYELALGDGLALLSAVIYGFYTITLKKTTISALPKAIHMPTFFGFVGMFNIVLLLPLFPVLHFTKLEIFTLPPTAHIWMILLVNSVSSLVSDICWAYAMVFTSPLVVTVGLSLTIPLSLVGEMIIQGRFESWVYWIGAMVVVGSFVFVEREEKHEEGESDTAGGEEDLGEPGPAIFIEDYDEVQEELLRREESPALLEDEEEQGDDRVVRPS</sequence>
<feature type="region of interest" description="Disordered" evidence="5">
    <location>
        <begin position="481"/>
        <end position="502"/>
    </location>
</feature>
<dbReference type="Gene3D" id="1.10.3730.20">
    <property type="match status" value="1"/>
</dbReference>
<organism evidence="9 10">
    <name type="scientific">Lithohypha guttulata</name>
    <dbReference type="NCBI Taxonomy" id="1690604"/>
    <lineage>
        <taxon>Eukaryota</taxon>
        <taxon>Fungi</taxon>
        <taxon>Dikarya</taxon>
        <taxon>Ascomycota</taxon>
        <taxon>Pezizomycotina</taxon>
        <taxon>Eurotiomycetes</taxon>
        <taxon>Chaetothyriomycetidae</taxon>
        <taxon>Chaetothyriales</taxon>
        <taxon>Trichomeriaceae</taxon>
        <taxon>Lithohypha</taxon>
    </lineage>
</organism>
<comment type="caution">
    <text evidence="9">The sequence shown here is derived from an EMBL/GenBank/DDBJ whole genome shotgun (WGS) entry which is preliminary data.</text>
</comment>
<keyword evidence="2 6" id="KW-0812">Transmembrane</keyword>
<proteinExistence type="predicted"/>
<evidence type="ECO:0000256" key="3">
    <source>
        <dbReference type="ARBA" id="ARBA00022989"/>
    </source>
</evidence>
<feature type="transmembrane region" description="Helical" evidence="6">
    <location>
        <begin position="332"/>
        <end position="353"/>
    </location>
</feature>
<dbReference type="InterPro" id="IPR025016">
    <property type="entry name" value="DUF3955"/>
</dbReference>
<dbReference type="InterPro" id="IPR037185">
    <property type="entry name" value="EmrE-like"/>
</dbReference>
<evidence type="ECO:0000256" key="4">
    <source>
        <dbReference type="ARBA" id="ARBA00023136"/>
    </source>
</evidence>
<evidence type="ECO:0008006" key="11">
    <source>
        <dbReference type="Google" id="ProtNLM"/>
    </source>
</evidence>
<comment type="subcellular location">
    <subcellularLocation>
        <location evidence="1">Endoplasmic reticulum membrane</location>
        <topology evidence="1">Multi-pass membrane protein</topology>
    </subcellularLocation>
</comment>
<feature type="transmembrane region" description="Helical" evidence="6">
    <location>
        <begin position="292"/>
        <end position="311"/>
    </location>
</feature>
<keyword evidence="3 6" id="KW-1133">Transmembrane helix</keyword>
<dbReference type="InterPro" id="IPR000620">
    <property type="entry name" value="EamA_dom"/>
</dbReference>
<feature type="compositionally biased region" description="Polar residues" evidence="5">
    <location>
        <begin position="171"/>
        <end position="180"/>
    </location>
</feature>
<name>A0AAN7SZI2_9EURO</name>
<feature type="compositionally biased region" description="Acidic residues" evidence="5">
    <location>
        <begin position="447"/>
        <end position="459"/>
    </location>
</feature>